<reference evidence="5" key="2">
    <citation type="submission" date="2025-08" db="UniProtKB">
        <authorList>
            <consortium name="Ensembl"/>
        </authorList>
    </citation>
    <scope>IDENTIFICATION</scope>
</reference>
<accession>W5LVB9</accession>
<dbReference type="AlphaFoldDB" id="W5LVB9"/>
<dbReference type="Ensembl" id="ENSLOCT00000000076.1">
    <property type="protein sequence ID" value="ENSLOCP00000000076.1"/>
    <property type="gene ID" value="ENSLOCG00000000067.1"/>
</dbReference>
<proteinExistence type="predicted"/>
<keyword evidence="6" id="KW-1185">Reference proteome</keyword>
<evidence type="ECO:0000313" key="6">
    <source>
        <dbReference type="Proteomes" id="UP000018468"/>
    </source>
</evidence>
<keyword evidence="2" id="KW-0677">Repeat</keyword>
<dbReference type="FunFam" id="2.60.120.740:FF:000001">
    <property type="entry name" value="Adhesion G protein-coupled receptor L2"/>
    <property type="match status" value="1"/>
</dbReference>
<dbReference type="Bgee" id="ENSLOCG00000000067">
    <property type="expression patterns" value="Expressed in zone of skin and 13 other cell types or tissues"/>
</dbReference>
<name>W5LVB9_LEPOC</name>
<organism evidence="5 6">
    <name type="scientific">Lepisosteus oculatus</name>
    <name type="common">Spotted gar</name>
    <dbReference type="NCBI Taxonomy" id="7918"/>
    <lineage>
        <taxon>Eukaryota</taxon>
        <taxon>Metazoa</taxon>
        <taxon>Chordata</taxon>
        <taxon>Craniata</taxon>
        <taxon>Vertebrata</taxon>
        <taxon>Euteleostomi</taxon>
        <taxon>Actinopterygii</taxon>
        <taxon>Neopterygii</taxon>
        <taxon>Holostei</taxon>
        <taxon>Semionotiformes</taxon>
        <taxon>Lepisosteidae</taxon>
        <taxon>Lepisosteus</taxon>
    </lineage>
</organism>
<reference evidence="5" key="3">
    <citation type="submission" date="2025-09" db="UniProtKB">
        <authorList>
            <consortium name="Ensembl"/>
        </authorList>
    </citation>
    <scope>IDENTIFICATION</scope>
</reference>
<evidence type="ECO:0000256" key="2">
    <source>
        <dbReference type="ARBA" id="ARBA00022737"/>
    </source>
</evidence>
<dbReference type="InParanoid" id="W5LVB9"/>
<evidence type="ECO:0000256" key="1">
    <source>
        <dbReference type="ARBA" id="ARBA00022734"/>
    </source>
</evidence>
<dbReference type="InterPro" id="IPR000922">
    <property type="entry name" value="Lectin_gal-bd_dom"/>
</dbReference>
<dbReference type="GeneTree" id="ENSGT00940000154285"/>
<feature type="region of interest" description="Disordered" evidence="3">
    <location>
        <begin position="1"/>
        <end position="20"/>
    </location>
</feature>
<dbReference type="eggNOG" id="KOG4729">
    <property type="taxonomic scope" value="Eukaryota"/>
</dbReference>
<reference evidence="6" key="1">
    <citation type="submission" date="2011-12" db="EMBL/GenBank/DDBJ databases">
        <title>The Draft Genome of Lepisosteus oculatus.</title>
        <authorList>
            <consortium name="The Broad Institute Genome Assembly &amp; Analysis Group"/>
            <consortium name="Computational R&amp;D Group"/>
            <consortium name="and Sequencing Platform"/>
            <person name="Di Palma F."/>
            <person name="Alfoldi J."/>
            <person name="Johnson J."/>
            <person name="Berlin A."/>
            <person name="Gnerre S."/>
            <person name="Jaffe D."/>
            <person name="MacCallum I."/>
            <person name="Young S."/>
            <person name="Walker B.J."/>
            <person name="Lander E.S."/>
            <person name="Lindblad-Toh K."/>
        </authorList>
    </citation>
    <scope>NUCLEOTIDE SEQUENCE [LARGE SCALE GENOMIC DNA]</scope>
</reference>
<sequence length="76" mass="8257">IRMDSANYGRADHATCSEGRPPQQLANAQCFLPSTLAVMSQRCDGNTQCTVPATNDVFSDPCVGTYKYLDVTYTCS</sequence>
<dbReference type="OMA" id="CSITAAN"/>
<dbReference type="Gene3D" id="2.60.120.740">
    <property type="match status" value="1"/>
</dbReference>
<dbReference type="HOGENOM" id="CLU_143201_0_0_1"/>
<dbReference type="PROSITE" id="PS50228">
    <property type="entry name" value="SUEL_LECTIN"/>
    <property type="match status" value="1"/>
</dbReference>
<feature type="domain" description="SUEL-type lectin" evidence="4">
    <location>
        <begin position="1"/>
        <end position="76"/>
    </location>
</feature>
<dbReference type="InterPro" id="IPR043159">
    <property type="entry name" value="Lectin_gal-bd_sf"/>
</dbReference>
<evidence type="ECO:0000313" key="5">
    <source>
        <dbReference type="Ensembl" id="ENSLOCP00000000076.1"/>
    </source>
</evidence>
<evidence type="ECO:0000259" key="4">
    <source>
        <dbReference type="PROSITE" id="PS50228"/>
    </source>
</evidence>
<dbReference type="STRING" id="7918.ENSLOCP00000000076"/>
<dbReference type="GO" id="GO:0030246">
    <property type="term" value="F:carbohydrate binding"/>
    <property type="evidence" value="ECO:0007669"/>
    <property type="project" value="UniProtKB-KW"/>
</dbReference>
<keyword evidence="1" id="KW-0430">Lectin</keyword>
<evidence type="ECO:0000256" key="3">
    <source>
        <dbReference type="SAM" id="MobiDB-lite"/>
    </source>
</evidence>
<dbReference type="Proteomes" id="UP000018468">
    <property type="component" value="Unassembled WGS sequence"/>
</dbReference>
<protein>
    <recommendedName>
        <fullName evidence="4">SUEL-type lectin domain-containing protein</fullName>
    </recommendedName>
</protein>
<dbReference type="PANTHER" id="PTHR46780">
    <property type="entry name" value="PROTEIN EVA-1"/>
    <property type="match status" value="1"/>
</dbReference>
<dbReference type="Pfam" id="PF02140">
    <property type="entry name" value="SUEL_Lectin"/>
    <property type="match status" value="1"/>
</dbReference>